<dbReference type="PANTHER" id="PTHR32347">
    <property type="entry name" value="EFFLUX SYSTEM COMPONENT YKNX-RELATED"/>
    <property type="match status" value="1"/>
</dbReference>
<evidence type="ECO:0000313" key="7">
    <source>
        <dbReference type="EMBL" id="AWB47489.1"/>
    </source>
</evidence>
<dbReference type="Pfam" id="PF25917">
    <property type="entry name" value="BSH_RND"/>
    <property type="match status" value="1"/>
</dbReference>
<dbReference type="PANTHER" id="PTHR32347:SF14">
    <property type="entry name" value="EFFLUX SYSTEM COMPONENT YKNX-RELATED"/>
    <property type="match status" value="1"/>
</dbReference>
<dbReference type="AlphaFoldDB" id="A0A2S0UI60"/>
<evidence type="ECO:0000313" key="8">
    <source>
        <dbReference type="Proteomes" id="UP000244496"/>
    </source>
</evidence>
<evidence type="ECO:0000256" key="2">
    <source>
        <dbReference type="ARBA" id="ARBA00009477"/>
    </source>
</evidence>
<feature type="transmembrane region" description="Helical" evidence="4">
    <location>
        <begin position="21"/>
        <end position="40"/>
    </location>
</feature>
<evidence type="ECO:0000256" key="4">
    <source>
        <dbReference type="SAM" id="Phobius"/>
    </source>
</evidence>
<dbReference type="Pfam" id="PF25954">
    <property type="entry name" value="Beta-barrel_RND_2"/>
    <property type="match status" value="1"/>
</dbReference>
<dbReference type="OrthoDB" id="9791520at2"/>
<name>A0A2S0UI60_9RHOB</name>
<gene>
    <name evidence="7" type="ORF">HYN69_02265</name>
</gene>
<dbReference type="InterPro" id="IPR050465">
    <property type="entry name" value="UPF0194_transport"/>
</dbReference>
<dbReference type="InterPro" id="IPR058792">
    <property type="entry name" value="Beta-barrel_RND_2"/>
</dbReference>
<dbReference type="GO" id="GO:0030313">
    <property type="term" value="C:cell envelope"/>
    <property type="evidence" value="ECO:0007669"/>
    <property type="project" value="UniProtKB-SubCell"/>
</dbReference>
<dbReference type="Gene3D" id="6.10.140.1990">
    <property type="match status" value="1"/>
</dbReference>
<dbReference type="InterPro" id="IPR030190">
    <property type="entry name" value="MacA_alpha-hairpin_sf"/>
</dbReference>
<evidence type="ECO:0000256" key="3">
    <source>
        <dbReference type="ARBA" id="ARBA00023054"/>
    </source>
</evidence>
<dbReference type="Gene3D" id="2.40.30.170">
    <property type="match status" value="1"/>
</dbReference>
<evidence type="ECO:0000259" key="5">
    <source>
        <dbReference type="Pfam" id="PF25917"/>
    </source>
</evidence>
<dbReference type="GO" id="GO:0022857">
    <property type="term" value="F:transmembrane transporter activity"/>
    <property type="evidence" value="ECO:0007669"/>
    <property type="project" value="InterPro"/>
</dbReference>
<dbReference type="Gene3D" id="2.40.50.100">
    <property type="match status" value="1"/>
</dbReference>
<dbReference type="EMBL" id="CP028918">
    <property type="protein sequence ID" value="AWB47489.1"/>
    <property type="molecule type" value="Genomic_DNA"/>
</dbReference>
<comment type="subcellular location">
    <subcellularLocation>
        <location evidence="1">Cell envelope</location>
    </subcellularLocation>
</comment>
<keyword evidence="4" id="KW-1133">Transmembrane helix</keyword>
<organism evidence="7 8">
    <name type="scientific">Paragemmobacter aquarius</name>
    <dbReference type="NCBI Taxonomy" id="2169400"/>
    <lineage>
        <taxon>Bacteria</taxon>
        <taxon>Pseudomonadati</taxon>
        <taxon>Pseudomonadota</taxon>
        <taxon>Alphaproteobacteria</taxon>
        <taxon>Rhodobacterales</taxon>
        <taxon>Paracoccaceae</taxon>
        <taxon>Paragemmobacter</taxon>
    </lineage>
</organism>
<dbReference type="InterPro" id="IPR006143">
    <property type="entry name" value="RND_pump_MFP"/>
</dbReference>
<sequence length="413" mass="43221">MTDDSTDISRLIAGSGTGRRPWVRIAVAAFILLAGAAWWIGRQDAGPTVTYDSQPVIRGALTVTVTATGTVQPTTKVDLSSELSGTLVAVDADFNDRVTTGQTLARLDDTKTRAQVANATASVTAARARLRQAEATATETAETYKLQQQLEKRGITARRDFISTDAEFQRSQAAVEIARADLTVAEANLELAKADLENSVIRAPIDGIVLSRTAEVGQIVASSLNAPVLFTLAGDLSKMDLQVDIDEADIGRIAPGNEATFTVDAFPGRSFPARIAQVRYAPETTDNVVTYKAVLTVENPDGALRPGMTATATITVAKVADSLIVPNAALRYAPPQAARESRGGSGLLGLIMPRRGPSGPSVTADGKTVWVLRNGAPVAMPVIPGESDGRQTAVTGEGLAEGDAAITDQSAAE</sequence>
<dbReference type="GO" id="GO:1990195">
    <property type="term" value="C:macrolide transmembrane transporter complex"/>
    <property type="evidence" value="ECO:0007669"/>
    <property type="project" value="InterPro"/>
</dbReference>
<dbReference type="KEGG" id="geh:HYN69_02265"/>
<feature type="domain" description="Multidrug resistance protein MdtA-like barrel-sandwich hybrid" evidence="5">
    <location>
        <begin position="76"/>
        <end position="229"/>
    </location>
</feature>
<protein>
    <submittedName>
        <fullName evidence="7">Efflux RND transporter periplasmic adaptor subunit</fullName>
    </submittedName>
</protein>
<dbReference type="GO" id="GO:0019898">
    <property type="term" value="C:extrinsic component of membrane"/>
    <property type="evidence" value="ECO:0007669"/>
    <property type="project" value="InterPro"/>
</dbReference>
<dbReference type="InterPro" id="IPR058625">
    <property type="entry name" value="MdtA-like_BSH"/>
</dbReference>
<dbReference type="GO" id="GO:1990961">
    <property type="term" value="P:xenobiotic detoxification by transmembrane export across the plasma membrane"/>
    <property type="evidence" value="ECO:0007669"/>
    <property type="project" value="InterPro"/>
</dbReference>
<dbReference type="Proteomes" id="UP000244496">
    <property type="component" value="Chromosome"/>
</dbReference>
<comment type="similarity">
    <text evidence="2">Belongs to the membrane fusion protein (MFP) (TC 8.A.1) family.</text>
</comment>
<dbReference type="RefSeq" id="WP_108434316.1">
    <property type="nucleotide sequence ID" value="NZ_CP028918.1"/>
</dbReference>
<keyword evidence="4" id="KW-0812">Transmembrane</keyword>
<keyword evidence="4" id="KW-0472">Membrane</keyword>
<accession>A0A2S0UI60</accession>
<dbReference type="NCBIfam" id="TIGR01730">
    <property type="entry name" value="RND_mfp"/>
    <property type="match status" value="1"/>
</dbReference>
<evidence type="ECO:0000259" key="6">
    <source>
        <dbReference type="Pfam" id="PF25954"/>
    </source>
</evidence>
<keyword evidence="8" id="KW-1185">Reference proteome</keyword>
<keyword evidence="3" id="KW-0175">Coiled coil</keyword>
<dbReference type="FunFam" id="2.40.30.170:FF:000010">
    <property type="entry name" value="Efflux RND transporter periplasmic adaptor subunit"/>
    <property type="match status" value="1"/>
</dbReference>
<evidence type="ECO:0000256" key="1">
    <source>
        <dbReference type="ARBA" id="ARBA00004196"/>
    </source>
</evidence>
<dbReference type="SUPFAM" id="SSF111369">
    <property type="entry name" value="HlyD-like secretion proteins"/>
    <property type="match status" value="1"/>
</dbReference>
<reference evidence="7 8" key="1">
    <citation type="submission" date="2018-04" db="EMBL/GenBank/DDBJ databases">
        <title>Genome sequencing of Gemmobacter.</title>
        <authorList>
            <person name="Yi H."/>
            <person name="Baek M.-G."/>
        </authorList>
    </citation>
    <scope>NUCLEOTIDE SEQUENCE [LARGE SCALE GENOMIC DNA]</scope>
    <source>
        <strain evidence="7 8">HYN0069</strain>
    </source>
</reference>
<feature type="domain" description="CusB-like beta-barrel" evidence="6">
    <location>
        <begin position="241"/>
        <end position="315"/>
    </location>
</feature>
<proteinExistence type="inferred from homology"/>